<dbReference type="SUPFAM" id="SSF143430">
    <property type="entry name" value="TTP0101/SSO1404-like"/>
    <property type="match status" value="1"/>
</dbReference>
<evidence type="ECO:0000256" key="6">
    <source>
        <dbReference type="ARBA" id="ARBA00022801"/>
    </source>
</evidence>
<proteinExistence type="inferred from homology"/>
<evidence type="ECO:0000256" key="4">
    <source>
        <dbReference type="ARBA" id="ARBA00022723"/>
    </source>
</evidence>
<dbReference type="GO" id="GO:0043571">
    <property type="term" value="P:maintenance of CRISPR repeat elements"/>
    <property type="evidence" value="ECO:0007669"/>
    <property type="project" value="UniProtKB-UniRule"/>
</dbReference>
<dbReference type="NCBIfam" id="TIGR01573">
    <property type="entry name" value="cas2"/>
    <property type="match status" value="1"/>
</dbReference>
<dbReference type="Pfam" id="PF09827">
    <property type="entry name" value="CRISPR_Cas2"/>
    <property type="match status" value="1"/>
</dbReference>
<dbReference type="Proteomes" id="UP000215086">
    <property type="component" value="Chromosome"/>
</dbReference>
<evidence type="ECO:0000256" key="8">
    <source>
        <dbReference type="ARBA" id="ARBA00023118"/>
    </source>
</evidence>
<comment type="subunit">
    <text evidence="9">Homodimer, forms a heterotetramer with a Cas1 homodimer.</text>
</comment>
<dbReference type="Gene3D" id="3.30.70.240">
    <property type="match status" value="1"/>
</dbReference>
<protein>
    <recommendedName>
        <fullName evidence="9">CRISPR-associated endoribonuclease Cas2</fullName>
        <ecNumber evidence="9">3.1.-.-</ecNumber>
    </recommendedName>
</protein>
<keyword evidence="6 9" id="KW-0378">Hydrolase</keyword>
<dbReference type="RefSeq" id="WP_237260119.1">
    <property type="nucleotide sequence ID" value="NZ_CP018477.1"/>
</dbReference>
<comment type="similarity">
    <text evidence="2 9">Belongs to the CRISPR-associated endoribonuclease Cas2 protein family.</text>
</comment>
<organism evidence="10 11">
    <name type="scientific">Thermogutta terrifontis</name>
    <dbReference type="NCBI Taxonomy" id="1331910"/>
    <lineage>
        <taxon>Bacteria</taxon>
        <taxon>Pseudomonadati</taxon>
        <taxon>Planctomycetota</taxon>
        <taxon>Planctomycetia</taxon>
        <taxon>Pirellulales</taxon>
        <taxon>Thermoguttaceae</taxon>
        <taxon>Thermogutta</taxon>
    </lineage>
</organism>
<name>A0A286RH69_9BACT</name>
<evidence type="ECO:0000313" key="10">
    <source>
        <dbReference type="EMBL" id="ASV75315.1"/>
    </source>
</evidence>
<reference evidence="10 11" key="1">
    <citation type="journal article" name="Front. Microbiol.">
        <title>Sugar Metabolism of the First Thermophilic Planctomycete Thermogutta terrifontis: Comparative Genomic and Transcriptomic Approaches.</title>
        <authorList>
            <person name="Elcheninov A.G."/>
            <person name="Menzel P."/>
            <person name="Gudbergsdottir S.R."/>
            <person name="Slesarev A.I."/>
            <person name="Kadnikov V.V."/>
            <person name="Krogh A."/>
            <person name="Bonch-Osmolovskaya E.A."/>
            <person name="Peng X."/>
            <person name="Kublanov I.V."/>
        </authorList>
    </citation>
    <scope>NUCLEOTIDE SEQUENCE [LARGE SCALE GENOMIC DNA]</scope>
    <source>
        <strain evidence="10 11">R1</strain>
    </source>
</reference>
<dbReference type="GO" id="GO:0051607">
    <property type="term" value="P:defense response to virus"/>
    <property type="evidence" value="ECO:0007669"/>
    <property type="project" value="UniProtKB-UniRule"/>
</dbReference>
<dbReference type="AlphaFoldDB" id="A0A286RH69"/>
<evidence type="ECO:0000256" key="1">
    <source>
        <dbReference type="ARBA" id="ARBA00001946"/>
    </source>
</evidence>
<keyword evidence="7 9" id="KW-0460">Magnesium</keyword>
<dbReference type="KEGG" id="ttf:THTE_2713"/>
<keyword evidence="11" id="KW-1185">Reference proteome</keyword>
<dbReference type="HAMAP" id="MF_01471">
    <property type="entry name" value="Cas2"/>
    <property type="match status" value="1"/>
</dbReference>
<keyword evidence="3 9" id="KW-0540">Nuclease</keyword>
<dbReference type="GO" id="GO:0016787">
    <property type="term" value="F:hydrolase activity"/>
    <property type="evidence" value="ECO:0007669"/>
    <property type="project" value="UniProtKB-KW"/>
</dbReference>
<feature type="binding site" evidence="9">
    <location>
        <position position="20"/>
    </location>
    <ligand>
        <name>Mg(2+)</name>
        <dbReference type="ChEBI" id="CHEBI:18420"/>
        <note>catalytic</note>
    </ligand>
</feature>
<evidence type="ECO:0000256" key="9">
    <source>
        <dbReference type="HAMAP-Rule" id="MF_01471"/>
    </source>
</evidence>
<comment type="cofactor">
    <cofactor evidence="1 9">
        <name>Mg(2+)</name>
        <dbReference type="ChEBI" id="CHEBI:18420"/>
    </cofactor>
</comment>
<keyword evidence="8 9" id="KW-0051">Antiviral defense</keyword>
<keyword evidence="4 9" id="KW-0479">Metal-binding</keyword>
<evidence type="ECO:0000313" key="11">
    <source>
        <dbReference type="Proteomes" id="UP000215086"/>
    </source>
</evidence>
<dbReference type="EC" id="3.1.-.-" evidence="9"/>
<evidence type="ECO:0000256" key="3">
    <source>
        <dbReference type="ARBA" id="ARBA00022722"/>
    </source>
</evidence>
<evidence type="ECO:0000256" key="7">
    <source>
        <dbReference type="ARBA" id="ARBA00022842"/>
    </source>
</evidence>
<sequence length="113" mass="13572">MPRGDLPSGYKIMWLFVLFDLPMDDRKARREYTRFRKRLLEMGFCQLQYSVYARPFPSEEAMHPYRQEIRANLPPKGAVRLLPVTDRQFGKMENYVGKIRQENEKAPRQLMLF</sequence>
<evidence type="ECO:0000256" key="2">
    <source>
        <dbReference type="ARBA" id="ARBA00009959"/>
    </source>
</evidence>
<comment type="function">
    <text evidence="9">CRISPR (clustered regularly interspaced short palindromic repeat), is an adaptive immune system that provides protection against mobile genetic elements (viruses, transposable elements and conjugative plasmids). CRISPR clusters contain sequences complementary to antecedent mobile elements and target invading nucleic acids. CRISPR clusters are transcribed and processed into CRISPR RNA (crRNA). Functions as a ssRNA-specific endoribonuclease. Involved in the integration of spacer DNA into the CRISPR cassette.</text>
</comment>
<gene>
    <name evidence="9" type="primary">cas2</name>
    <name evidence="10" type="ORF">THTE_2713</name>
</gene>
<accession>A0A286RH69</accession>
<evidence type="ECO:0000256" key="5">
    <source>
        <dbReference type="ARBA" id="ARBA00022759"/>
    </source>
</evidence>
<dbReference type="InterPro" id="IPR019199">
    <property type="entry name" value="Virulence_VapD/CRISPR_Cas2"/>
</dbReference>
<dbReference type="InterPro" id="IPR021127">
    <property type="entry name" value="CRISPR_associated_Cas2"/>
</dbReference>
<dbReference type="GO" id="GO:0046872">
    <property type="term" value="F:metal ion binding"/>
    <property type="evidence" value="ECO:0007669"/>
    <property type="project" value="UniProtKB-UniRule"/>
</dbReference>
<dbReference type="EMBL" id="CP018477">
    <property type="protein sequence ID" value="ASV75315.1"/>
    <property type="molecule type" value="Genomic_DNA"/>
</dbReference>
<dbReference type="GO" id="GO:0004521">
    <property type="term" value="F:RNA endonuclease activity"/>
    <property type="evidence" value="ECO:0007669"/>
    <property type="project" value="InterPro"/>
</dbReference>
<keyword evidence="5 9" id="KW-0255">Endonuclease</keyword>